<evidence type="ECO:0000256" key="2">
    <source>
        <dbReference type="ARBA" id="ARBA00004688"/>
    </source>
</evidence>
<keyword evidence="7" id="KW-0057">Aromatic amino acid biosynthesis</keyword>
<evidence type="ECO:0000256" key="5">
    <source>
        <dbReference type="ARBA" id="ARBA00022605"/>
    </source>
</evidence>
<dbReference type="EMBL" id="MCFL01000092">
    <property type="protein sequence ID" value="ORZ30275.1"/>
    <property type="molecule type" value="Genomic_DNA"/>
</dbReference>
<keyword evidence="5" id="KW-0028">Amino-acid biosynthesis</keyword>
<dbReference type="GO" id="GO:0005737">
    <property type="term" value="C:cytoplasm"/>
    <property type="evidence" value="ECO:0007669"/>
    <property type="project" value="TreeGrafter"/>
</dbReference>
<evidence type="ECO:0000256" key="4">
    <source>
        <dbReference type="ARBA" id="ARBA00012694"/>
    </source>
</evidence>
<dbReference type="GO" id="GO:0003849">
    <property type="term" value="F:3-deoxy-7-phosphoheptulonate synthase activity"/>
    <property type="evidence" value="ECO:0007669"/>
    <property type="project" value="UniProtKB-EC"/>
</dbReference>
<comment type="function">
    <text evidence="1">Stereospecific condensation of phosphoenolpyruvate (PEP) and D-erythrose-4-phosphate (E4P) giving rise to 3-deoxy-D-arabino-heptulosonate-7-phosphate (DAHP).</text>
</comment>
<dbReference type="InterPro" id="IPR006218">
    <property type="entry name" value="DAHP1/KDSA"/>
</dbReference>
<dbReference type="Proteomes" id="UP000193411">
    <property type="component" value="Unassembled WGS sequence"/>
</dbReference>
<feature type="region of interest" description="Disordered" evidence="12">
    <location>
        <begin position="1"/>
        <end position="63"/>
    </location>
</feature>
<dbReference type="EC" id="2.5.1.54" evidence="4"/>
<evidence type="ECO:0000256" key="1">
    <source>
        <dbReference type="ARBA" id="ARBA00003726"/>
    </source>
</evidence>
<comment type="pathway">
    <text evidence="2">Metabolic intermediate biosynthesis; chorismate biosynthesis; chorismate from D-erythrose 4-phosphate and phosphoenolpyruvate: step 1/7.</text>
</comment>
<evidence type="ECO:0000313" key="15">
    <source>
        <dbReference type="Proteomes" id="UP000193411"/>
    </source>
</evidence>
<organism evidence="14 15">
    <name type="scientific">Catenaria anguillulae PL171</name>
    <dbReference type="NCBI Taxonomy" id="765915"/>
    <lineage>
        <taxon>Eukaryota</taxon>
        <taxon>Fungi</taxon>
        <taxon>Fungi incertae sedis</taxon>
        <taxon>Blastocladiomycota</taxon>
        <taxon>Blastocladiomycetes</taxon>
        <taxon>Blastocladiales</taxon>
        <taxon>Catenariaceae</taxon>
        <taxon>Catenaria</taxon>
    </lineage>
</organism>
<name>A0A1Y2H6Y6_9FUNG</name>
<evidence type="ECO:0000259" key="13">
    <source>
        <dbReference type="Pfam" id="PF00793"/>
    </source>
</evidence>
<dbReference type="InterPro" id="IPR013785">
    <property type="entry name" value="Aldolase_TIM"/>
</dbReference>
<dbReference type="Pfam" id="PF00793">
    <property type="entry name" value="DAHP_synth_1"/>
    <property type="match status" value="1"/>
</dbReference>
<dbReference type="STRING" id="765915.A0A1Y2H6Y6"/>
<dbReference type="NCBIfam" id="NF009395">
    <property type="entry name" value="PRK12755.1"/>
    <property type="match status" value="1"/>
</dbReference>
<keyword evidence="6" id="KW-0808">Transferase</keyword>
<dbReference type="NCBIfam" id="TIGR00034">
    <property type="entry name" value="aroFGH"/>
    <property type="match status" value="1"/>
</dbReference>
<evidence type="ECO:0000256" key="8">
    <source>
        <dbReference type="ARBA" id="ARBA00031111"/>
    </source>
</evidence>
<dbReference type="SUPFAM" id="SSF51569">
    <property type="entry name" value="Aldolase"/>
    <property type="match status" value="1"/>
</dbReference>
<dbReference type="InterPro" id="IPR006219">
    <property type="entry name" value="DAHP_synth_1"/>
</dbReference>
<evidence type="ECO:0000256" key="3">
    <source>
        <dbReference type="ARBA" id="ARBA00007985"/>
    </source>
</evidence>
<evidence type="ECO:0000313" key="14">
    <source>
        <dbReference type="EMBL" id="ORZ30275.1"/>
    </source>
</evidence>
<evidence type="ECO:0000256" key="12">
    <source>
        <dbReference type="SAM" id="MobiDB-lite"/>
    </source>
</evidence>
<feature type="compositionally biased region" description="Low complexity" evidence="12">
    <location>
        <begin position="36"/>
        <end position="63"/>
    </location>
</feature>
<comment type="catalytic activity">
    <reaction evidence="11">
        <text>D-erythrose 4-phosphate + phosphoenolpyruvate + H2O = 7-phospho-2-dehydro-3-deoxy-D-arabino-heptonate + phosphate</text>
        <dbReference type="Rhea" id="RHEA:14717"/>
        <dbReference type="ChEBI" id="CHEBI:15377"/>
        <dbReference type="ChEBI" id="CHEBI:16897"/>
        <dbReference type="ChEBI" id="CHEBI:43474"/>
        <dbReference type="ChEBI" id="CHEBI:58394"/>
        <dbReference type="ChEBI" id="CHEBI:58702"/>
        <dbReference type="EC" id="2.5.1.54"/>
    </reaction>
</comment>
<dbReference type="AlphaFoldDB" id="A0A1Y2H6Y6"/>
<feature type="compositionally biased region" description="Polar residues" evidence="12">
    <location>
        <begin position="1"/>
        <end position="12"/>
    </location>
</feature>
<accession>A0A1Y2H6Y6</accession>
<comment type="caution">
    <text evidence="14">The sequence shown here is derived from an EMBL/GenBank/DDBJ whole genome shotgun (WGS) entry which is preliminary data.</text>
</comment>
<proteinExistence type="inferred from homology"/>
<dbReference type="GO" id="GO:0008652">
    <property type="term" value="P:amino acid biosynthetic process"/>
    <property type="evidence" value="ECO:0007669"/>
    <property type="project" value="UniProtKB-KW"/>
</dbReference>
<dbReference type="OrthoDB" id="4699125at2759"/>
<keyword evidence="15" id="KW-1185">Reference proteome</keyword>
<dbReference type="PANTHER" id="PTHR21225:SF12">
    <property type="entry name" value="PHOSPHO-2-DEHYDRO-3-DEOXYHEPTONATE ALDOLASE, TYROSINE-INHIBITED"/>
    <property type="match status" value="1"/>
</dbReference>
<sequence length="459" mass="48171">MSSDNTNTNANTIVDFDQSVPPTVAALRSDSPPLLSAAGADAAADATSTSGSASDSSKTATAATSTGFDPAASLLASSASNPLVAPAATSDSLASSPAPSIHIEFEEQVVDDIRIDGYDPLIQPALLTSELPLTPDAKRTILAGRAQAAAILSGADDRLLVIVGPCSVHDVDAGLEYARRLAKVAQRLQGDLCIVMRTYFEKPRTTVGWKGLINDPDLNDTFQINKGLRMARSFLRSVATLGLPTAVELLDTISPQFLGDLISWGAIGARTTESQLHRELASGVSFPVGFKNGTNGSLGVAVDAIRAAAHAHHFMGITKNGLAAITKTKGNALTHVILRGGSTGTNYDEKSVRAAVSELVKAKVAHARVMVDCSHGNSNKVHTNQALVAQDIARQLVHGSLDIMGVMIESFLEEGRQNEPVVVGKSITDACLGWDQTVPVLEMLAEAVRGRRARLSTFH</sequence>
<protein>
    <recommendedName>
        <fullName evidence="4">3-deoxy-7-phosphoheptulonate synthase</fullName>
        <ecNumber evidence="4">2.5.1.54</ecNumber>
    </recommendedName>
    <alternativeName>
        <fullName evidence="10">3-deoxy-D-arabino-heptulosonate 7-phosphate synthase</fullName>
    </alternativeName>
    <alternativeName>
        <fullName evidence="9">DAHP synthase</fullName>
    </alternativeName>
    <alternativeName>
        <fullName evidence="8">Phospho-2-keto-3-deoxyheptonate aldolase</fullName>
    </alternativeName>
</protein>
<evidence type="ECO:0000256" key="6">
    <source>
        <dbReference type="ARBA" id="ARBA00022679"/>
    </source>
</evidence>
<dbReference type="PANTHER" id="PTHR21225">
    <property type="entry name" value="PHOSPHO-2-DEHYDRO-3-DEOXYHEPTONATE ALDOLASE DAHP SYNTHETASE"/>
    <property type="match status" value="1"/>
</dbReference>
<feature type="domain" description="DAHP synthetase I/KDSA" evidence="13">
    <location>
        <begin position="150"/>
        <end position="439"/>
    </location>
</feature>
<dbReference type="GO" id="GO:0009073">
    <property type="term" value="P:aromatic amino acid family biosynthetic process"/>
    <property type="evidence" value="ECO:0007669"/>
    <property type="project" value="UniProtKB-KW"/>
</dbReference>
<evidence type="ECO:0000256" key="9">
    <source>
        <dbReference type="ARBA" id="ARBA00031349"/>
    </source>
</evidence>
<evidence type="ECO:0000256" key="7">
    <source>
        <dbReference type="ARBA" id="ARBA00023141"/>
    </source>
</evidence>
<dbReference type="FunFam" id="3.20.20.70:FF:000005">
    <property type="entry name" value="Phospho-2-dehydro-3-deoxyheptonate aldolase"/>
    <property type="match status" value="1"/>
</dbReference>
<dbReference type="Gene3D" id="3.20.20.70">
    <property type="entry name" value="Aldolase class I"/>
    <property type="match status" value="1"/>
</dbReference>
<evidence type="ECO:0000256" key="11">
    <source>
        <dbReference type="ARBA" id="ARBA00047508"/>
    </source>
</evidence>
<evidence type="ECO:0000256" key="10">
    <source>
        <dbReference type="ARBA" id="ARBA00032193"/>
    </source>
</evidence>
<reference evidence="14 15" key="1">
    <citation type="submission" date="2016-07" db="EMBL/GenBank/DDBJ databases">
        <title>Pervasive Adenine N6-methylation of Active Genes in Fungi.</title>
        <authorList>
            <consortium name="DOE Joint Genome Institute"/>
            <person name="Mondo S.J."/>
            <person name="Dannebaum R.O."/>
            <person name="Kuo R.C."/>
            <person name="Labutti K."/>
            <person name="Haridas S."/>
            <person name="Kuo A."/>
            <person name="Salamov A."/>
            <person name="Ahrendt S.R."/>
            <person name="Lipzen A."/>
            <person name="Sullivan W."/>
            <person name="Andreopoulos W.B."/>
            <person name="Clum A."/>
            <person name="Lindquist E."/>
            <person name="Daum C."/>
            <person name="Ramamoorthy G.K."/>
            <person name="Gryganskyi A."/>
            <person name="Culley D."/>
            <person name="Magnuson J.K."/>
            <person name="James T.Y."/>
            <person name="O'Malley M.A."/>
            <person name="Stajich J.E."/>
            <person name="Spatafora J.W."/>
            <person name="Visel A."/>
            <person name="Grigoriev I.V."/>
        </authorList>
    </citation>
    <scope>NUCLEOTIDE SEQUENCE [LARGE SCALE GENOMIC DNA]</scope>
    <source>
        <strain evidence="14 15">PL171</strain>
    </source>
</reference>
<comment type="similarity">
    <text evidence="3">Belongs to the class-I DAHP synthase family.</text>
</comment>
<gene>
    <name evidence="14" type="ORF">BCR44DRAFT_1445469</name>
</gene>